<keyword evidence="4 9" id="KW-0645">Protease</keyword>
<dbReference type="NCBIfam" id="NF002759">
    <property type="entry name" value="PRK02813.1"/>
    <property type="match status" value="1"/>
</dbReference>
<keyword evidence="7 9" id="KW-0862">Zinc</keyword>
<dbReference type="SUPFAM" id="SSF53187">
    <property type="entry name" value="Zn-dependent exopeptidases"/>
    <property type="match status" value="1"/>
</dbReference>
<reference evidence="12 14" key="2">
    <citation type="submission" date="2016-11" db="EMBL/GenBank/DDBJ databases">
        <title>Description of two novel members of the family Erysipelotrichaceae: Ileibacterium lipovorans gen. nov., sp. nov. and Dubosiella newyorkensis, gen. nov., sp. nov.</title>
        <authorList>
            <person name="Cox L.M."/>
            <person name="Sohn J."/>
            <person name="Tyrrell K.L."/>
            <person name="Citron D.M."/>
            <person name="Lawson P.A."/>
            <person name="Patel N.B."/>
            <person name="Iizumi T."/>
            <person name="Perez-Perez G.I."/>
            <person name="Goldstein E.J."/>
            <person name="Blaser M.J."/>
        </authorList>
    </citation>
    <scope>NUCLEOTIDE SEQUENCE [LARGE SCALE GENOMIC DNA]</scope>
    <source>
        <strain evidence="12 14">NYU-BL-K8</strain>
    </source>
</reference>
<evidence type="ECO:0000256" key="8">
    <source>
        <dbReference type="ARBA" id="ARBA00023049"/>
    </source>
</evidence>
<dbReference type="PANTHER" id="PTHR28570:SF3">
    <property type="entry name" value="ASPARTYL AMINOPEPTIDASE"/>
    <property type="match status" value="1"/>
</dbReference>
<dbReference type="STRING" id="1702221.AALO17_04410"/>
<keyword evidence="6 9" id="KW-0378">Hydrolase</keyword>
<dbReference type="KEGG" id="fro:AALO17_04410"/>
<accession>A0A140DSE8</accession>
<dbReference type="GO" id="GO:0006508">
    <property type="term" value="P:proteolysis"/>
    <property type="evidence" value="ECO:0007669"/>
    <property type="project" value="UniProtKB-KW"/>
</dbReference>
<dbReference type="Pfam" id="PF02127">
    <property type="entry name" value="Peptidase_M18"/>
    <property type="match status" value="1"/>
</dbReference>
<dbReference type="RefSeq" id="WP_067554873.1">
    <property type="nucleotide sequence ID" value="NZ_CAJTBG010000005.1"/>
</dbReference>
<dbReference type="EC" id="3.4.11.-" evidence="10"/>
<dbReference type="Proteomes" id="UP000186758">
    <property type="component" value="Unassembled WGS sequence"/>
</dbReference>
<dbReference type="SUPFAM" id="SSF101821">
    <property type="entry name" value="Aminopeptidase/glucanase lid domain"/>
    <property type="match status" value="1"/>
</dbReference>
<evidence type="ECO:0000313" key="11">
    <source>
        <dbReference type="EMBL" id="AMK53575.1"/>
    </source>
</evidence>
<evidence type="ECO:0000256" key="1">
    <source>
        <dbReference type="ARBA" id="ARBA00001947"/>
    </source>
</evidence>
<dbReference type="CDD" id="cd05658">
    <property type="entry name" value="M18_DAP"/>
    <property type="match status" value="1"/>
</dbReference>
<gene>
    <name evidence="11" type="ORF">AALO17_04410</name>
    <name evidence="12" type="ORF">BO223_06160</name>
</gene>
<evidence type="ECO:0000256" key="5">
    <source>
        <dbReference type="ARBA" id="ARBA00022723"/>
    </source>
</evidence>
<dbReference type="GO" id="GO:0008237">
    <property type="term" value="F:metallopeptidase activity"/>
    <property type="evidence" value="ECO:0007669"/>
    <property type="project" value="UniProtKB-KW"/>
</dbReference>
<evidence type="ECO:0000256" key="6">
    <source>
        <dbReference type="ARBA" id="ARBA00022801"/>
    </source>
</evidence>
<dbReference type="AlphaFoldDB" id="A0A140DSE8"/>
<evidence type="ECO:0000313" key="14">
    <source>
        <dbReference type="Proteomes" id="UP000186758"/>
    </source>
</evidence>
<evidence type="ECO:0000256" key="2">
    <source>
        <dbReference type="ARBA" id="ARBA00008290"/>
    </source>
</evidence>
<name>A0A140DSE8_9FIRM</name>
<dbReference type="PANTHER" id="PTHR28570">
    <property type="entry name" value="ASPARTYL AMINOPEPTIDASE"/>
    <property type="match status" value="1"/>
</dbReference>
<evidence type="ECO:0000256" key="7">
    <source>
        <dbReference type="ARBA" id="ARBA00022833"/>
    </source>
</evidence>
<keyword evidence="5 9" id="KW-0479">Metal-binding</keyword>
<dbReference type="GO" id="GO:0005737">
    <property type="term" value="C:cytoplasm"/>
    <property type="evidence" value="ECO:0007669"/>
    <property type="project" value="UniProtKB-ARBA"/>
</dbReference>
<keyword evidence="8 9" id="KW-0482">Metalloprotease</keyword>
<dbReference type="EMBL" id="CP011391">
    <property type="protein sequence ID" value="AMK53575.1"/>
    <property type="molecule type" value="Genomic_DNA"/>
</dbReference>
<dbReference type="PATRIC" id="fig|1702221.3.peg.424"/>
<keyword evidence="13" id="KW-1185">Reference proteome</keyword>
<comment type="similarity">
    <text evidence="2 9">Belongs to the peptidase M18 family.</text>
</comment>
<evidence type="ECO:0000313" key="13">
    <source>
        <dbReference type="Proteomes" id="UP000069771"/>
    </source>
</evidence>
<dbReference type="GeneID" id="78477293"/>
<dbReference type="GO" id="GO:0008270">
    <property type="term" value="F:zinc ion binding"/>
    <property type="evidence" value="ECO:0007669"/>
    <property type="project" value="InterPro"/>
</dbReference>
<sequence>MNYLDTAKELTEFIRKSPSMFHTIHTVREYLDAEGFTYLPEGQAWQVQPHGRYYTTRNGSSLIAFKTGSDITDFHFQMTAAHSDSPCYKVKTVAELEGPNEYLKLDVEAYGGMIDSTWLDRPLTVGGRVFVREGNGMKSHLLYIDRDILLIPNVAIHFNRQVNDGYKFNRQVDLLPLFSAGALKKGAFDEMVASELGVAKEDILAKDLFLVNRETGRVWGYEDEFVSSPKLDDLECSFASLKAFIAADNPKSVNVYCCLDNEEVGSNTKQGAMSTFLKDTLTRIASCLGYSEEEYLQAVAKSFMVSCDNAHAVHPNHPEKTDAVNCCWLNGGIVIKESANQKYTTDAYSRALFTAIMNTAGVPVQTFANRSDVLGGSTLGNLSNIQVSVNAVDIGLAQLAMHSSFETAGSKDPEYMIRGLTAYFETDVRIQESEGALFE</sequence>
<evidence type="ECO:0000256" key="3">
    <source>
        <dbReference type="ARBA" id="ARBA00022438"/>
    </source>
</evidence>
<protein>
    <recommendedName>
        <fullName evidence="10">M18 family aminopeptidase</fullName>
        <ecNumber evidence="10">3.4.11.-</ecNumber>
    </recommendedName>
</protein>
<dbReference type="InterPro" id="IPR001948">
    <property type="entry name" value="Peptidase_M18"/>
</dbReference>
<dbReference type="Proteomes" id="UP000069771">
    <property type="component" value="Chromosome"/>
</dbReference>
<evidence type="ECO:0000256" key="10">
    <source>
        <dbReference type="RuleBase" id="RU004387"/>
    </source>
</evidence>
<organism evidence="11 13">
    <name type="scientific">Faecalibaculum rodentium</name>
    <dbReference type="NCBI Taxonomy" id="1702221"/>
    <lineage>
        <taxon>Bacteria</taxon>
        <taxon>Bacillati</taxon>
        <taxon>Bacillota</taxon>
        <taxon>Erysipelotrichia</taxon>
        <taxon>Erysipelotrichales</taxon>
        <taxon>Erysipelotrichaceae</taxon>
        <taxon>Faecalibaculum</taxon>
    </lineage>
</organism>
<comment type="cofactor">
    <cofactor evidence="1 10">
        <name>Zn(2+)</name>
        <dbReference type="ChEBI" id="CHEBI:29105"/>
    </cofactor>
</comment>
<evidence type="ECO:0000256" key="9">
    <source>
        <dbReference type="RuleBase" id="RU004386"/>
    </source>
</evidence>
<evidence type="ECO:0000256" key="4">
    <source>
        <dbReference type="ARBA" id="ARBA00022670"/>
    </source>
</evidence>
<dbReference type="Gene3D" id="2.30.250.10">
    <property type="entry name" value="Aminopeptidase i, Domain 2"/>
    <property type="match status" value="1"/>
</dbReference>
<keyword evidence="3 9" id="KW-0031">Aminopeptidase</keyword>
<dbReference type="Gene3D" id="3.40.630.10">
    <property type="entry name" value="Zn peptidases"/>
    <property type="match status" value="2"/>
</dbReference>
<dbReference type="PRINTS" id="PR00932">
    <property type="entry name" value="AMINO1PTASE"/>
</dbReference>
<evidence type="ECO:0000313" key="12">
    <source>
        <dbReference type="EMBL" id="OLU45071.1"/>
    </source>
</evidence>
<dbReference type="OrthoDB" id="9764268at2"/>
<dbReference type="GO" id="GO:0004177">
    <property type="term" value="F:aminopeptidase activity"/>
    <property type="evidence" value="ECO:0007669"/>
    <property type="project" value="UniProtKB-KW"/>
</dbReference>
<reference evidence="11 13" key="1">
    <citation type="journal article" date="2016" name="Gut Pathog.">
        <title>Whole genome sequencing of "Faecalibaculum rodentium" ALO17, isolated from C57BL/6J laboratory mouse feces.</title>
        <authorList>
            <person name="Lim S."/>
            <person name="Chang D.H."/>
            <person name="Ahn S."/>
            <person name="Kim B.C."/>
        </authorList>
    </citation>
    <scope>NUCLEOTIDE SEQUENCE [LARGE SCALE GENOMIC DNA]</scope>
    <source>
        <strain evidence="11 13">Alo17</strain>
    </source>
</reference>
<dbReference type="EMBL" id="MPJZ01000053">
    <property type="protein sequence ID" value="OLU45071.1"/>
    <property type="molecule type" value="Genomic_DNA"/>
</dbReference>
<proteinExistence type="inferred from homology"/>
<dbReference type="InterPro" id="IPR023358">
    <property type="entry name" value="Peptidase_M18_dom2"/>
</dbReference>